<dbReference type="PATRIC" id="fig|582475.4.peg.3839"/>
<gene>
    <name evidence="2" type="ORF">ACZ11_01445</name>
</gene>
<feature type="transmembrane region" description="Helical" evidence="1">
    <location>
        <begin position="204"/>
        <end position="224"/>
    </location>
</feature>
<organism evidence="2 3">
    <name type="scientific">Lysinibacillus xylanilyticus</name>
    <dbReference type="NCBI Taxonomy" id="582475"/>
    <lineage>
        <taxon>Bacteria</taxon>
        <taxon>Bacillati</taxon>
        <taxon>Bacillota</taxon>
        <taxon>Bacilli</taxon>
        <taxon>Bacillales</taxon>
        <taxon>Bacillaceae</taxon>
        <taxon>Lysinibacillus</taxon>
    </lineage>
</organism>
<comment type="caution">
    <text evidence="2">The sequence shown here is derived from an EMBL/GenBank/DDBJ whole genome shotgun (WGS) entry which is preliminary data.</text>
</comment>
<dbReference type="AlphaFoldDB" id="A0A0K9FGZ5"/>
<protein>
    <submittedName>
        <fullName evidence="2">Membrane protein</fullName>
    </submittedName>
</protein>
<accession>A0A0K9FGZ5</accession>
<evidence type="ECO:0000256" key="1">
    <source>
        <dbReference type="SAM" id="Phobius"/>
    </source>
</evidence>
<feature type="transmembrane region" description="Helical" evidence="1">
    <location>
        <begin position="136"/>
        <end position="157"/>
    </location>
</feature>
<dbReference type="OrthoDB" id="2659138at2"/>
<keyword evidence="1" id="KW-0812">Transmembrane</keyword>
<proteinExistence type="predicted"/>
<evidence type="ECO:0000313" key="3">
    <source>
        <dbReference type="Proteomes" id="UP000037326"/>
    </source>
</evidence>
<keyword evidence="1" id="KW-1133">Transmembrane helix</keyword>
<feature type="transmembrane region" description="Helical" evidence="1">
    <location>
        <begin position="494"/>
        <end position="511"/>
    </location>
</feature>
<feature type="transmembrane region" description="Helical" evidence="1">
    <location>
        <begin position="377"/>
        <end position="397"/>
    </location>
</feature>
<sequence length="544" mass="63167">MKDFKTLQLLDKIQFVFVKMGIDYEIMRKILHIKLTMDERKVPTIFNQASNKNKEEQKSGYIKSLWIYVLIGLMLIPFMGIGQNYLFQMSIAYAMIIFIIMTTLISDFSSVLLDVRDRSILSTKPISARTINAAKFMHIFIYLTYLTIAFTAIPLMVGLYNQGIVFFLLTVVLLVLINIFIVVLTAILYITILRFFDGEKLKDIINYVQIGLSLMLMIGYQVLIRSFEFVNFDMVVVFHWWSIFLIPMWFSAPYELLLHGDNSIFTVVFSIFAVVMPIISIWLYLKLIPTFERNLQKLLNTSKSKKEKNNLLKTLLLTIICRTNEERAFYRFASLMMKQEREFKLKVYPSLGFSFVIPFIFMFSFSRSETVDYAVSMGYLNIYFSMLIIPSAVLMLGHSGKYKAAWIYKVFPIKDYTNLKKGSLKAFLIKLYIPLYIFLSIIFCFIYGTRIIPDLLIVLVTSFMYTVICYVGFGSKIPFTKPYNEVGDGQSWKTLILLIPLGALAALHYFLTTHTTYGAIIYLFVLVITNFVLWKLAFKRTKTA</sequence>
<feature type="transmembrane region" description="Helical" evidence="1">
    <location>
        <begin position="65"/>
        <end position="85"/>
    </location>
</feature>
<feature type="transmembrane region" description="Helical" evidence="1">
    <location>
        <begin position="264"/>
        <end position="285"/>
    </location>
</feature>
<dbReference type="GeneID" id="96596982"/>
<dbReference type="RefSeq" id="WP_049662990.1">
    <property type="nucleotide sequence ID" value="NZ_LFXJ01000002.1"/>
</dbReference>
<feature type="transmembrane region" description="Helical" evidence="1">
    <location>
        <begin position="91"/>
        <end position="115"/>
    </location>
</feature>
<keyword evidence="1" id="KW-0472">Membrane</keyword>
<feature type="transmembrane region" description="Helical" evidence="1">
    <location>
        <begin position="517"/>
        <end position="538"/>
    </location>
</feature>
<feature type="transmembrane region" description="Helical" evidence="1">
    <location>
        <begin position="345"/>
        <end position="365"/>
    </location>
</feature>
<evidence type="ECO:0000313" key="2">
    <source>
        <dbReference type="EMBL" id="KMY33770.1"/>
    </source>
</evidence>
<name>A0A0K9FGZ5_9BACI</name>
<feature type="transmembrane region" description="Helical" evidence="1">
    <location>
        <begin position="455"/>
        <end position="473"/>
    </location>
</feature>
<feature type="transmembrane region" description="Helical" evidence="1">
    <location>
        <begin position="427"/>
        <end position="449"/>
    </location>
</feature>
<feature type="transmembrane region" description="Helical" evidence="1">
    <location>
        <begin position="163"/>
        <end position="192"/>
    </location>
</feature>
<dbReference type="Proteomes" id="UP000037326">
    <property type="component" value="Unassembled WGS sequence"/>
</dbReference>
<reference evidence="3" key="1">
    <citation type="submission" date="2015-07" db="EMBL/GenBank/DDBJ databases">
        <authorList>
            <consortium name="Consortium for Microbial Forensics and Genomics (microFORGE)"/>
            <person name="Knight B.M."/>
            <person name="Roberts D.P."/>
            <person name="Lin D."/>
            <person name="Hari K."/>
            <person name="Fletcher J."/>
            <person name="Melcher U."/>
            <person name="Blagden T."/>
            <person name="Winegar R.A."/>
        </authorList>
    </citation>
    <scope>NUCLEOTIDE SEQUENCE [LARGE SCALE GENOMIC DNA]</scope>
    <source>
        <strain evidence="3">DSM 23493</strain>
    </source>
</reference>
<dbReference type="EMBL" id="LFXJ01000002">
    <property type="protein sequence ID" value="KMY33770.1"/>
    <property type="molecule type" value="Genomic_DNA"/>
</dbReference>